<name>W4LPP3_ENTF1</name>
<evidence type="ECO:0000313" key="1">
    <source>
        <dbReference type="EMBL" id="ETX00049.1"/>
    </source>
</evidence>
<dbReference type="HOGENOM" id="CLU_174612_3_0_7"/>
<dbReference type="Gene3D" id="3.10.20.860">
    <property type="match status" value="1"/>
</dbReference>
<protein>
    <recommendedName>
        <fullName evidence="3">YgiT-type zinc finger domain-containing protein</fullName>
    </recommendedName>
</protein>
<sequence length="80" mass="8613">METCSLSGCPGTYEVRQIAHTMRVRGQVIVVDHVPAKVCDVCGDTLLSLDTVRQLHALLRDDVSPEGVAPLYEFASLAAS</sequence>
<evidence type="ECO:0008006" key="3">
    <source>
        <dbReference type="Google" id="ProtNLM"/>
    </source>
</evidence>
<comment type="caution">
    <text evidence="1">The sequence shown here is derived from an EMBL/GenBank/DDBJ whole genome shotgun (WGS) entry which is preliminary data.</text>
</comment>
<keyword evidence="2" id="KW-1185">Reference proteome</keyword>
<reference evidence="1 2" key="1">
    <citation type="journal article" date="2014" name="Nature">
        <title>An environmental bacterial taxon with a large and distinct metabolic repertoire.</title>
        <authorList>
            <person name="Wilson M.C."/>
            <person name="Mori T."/>
            <person name="Ruckert C."/>
            <person name="Uria A.R."/>
            <person name="Helf M.J."/>
            <person name="Takada K."/>
            <person name="Gernert C."/>
            <person name="Steffens U.A."/>
            <person name="Heycke N."/>
            <person name="Schmitt S."/>
            <person name="Rinke C."/>
            <person name="Helfrich E.J."/>
            <person name="Brachmann A.O."/>
            <person name="Gurgui C."/>
            <person name="Wakimoto T."/>
            <person name="Kracht M."/>
            <person name="Crusemann M."/>
            <person name="Hentschel U."/>
            <person name="Abe I."/>
            <person name="Matsunaga S."/>
            <person name="Kalinowski J."/>
            <person name="Takeyama H."/>
            <person name="Piel J."/>
        </authorList>
    </citation>
    <scope>NUCLEOTIDE SEQUENCE [LARGE SCALE GENOMIC DNA]</scope>
    <source>
        <strain evidence="2">TSY1</strain>
    </source>
</reference>
<dbReference type="Proteomes" id="UP000019141">
    <property type="component" value="Unassembled WGS sequence"/>
</dbReference>
<dbReference type="EMBL" id="AZHW01000380">
    <property type="protein sequence ID" value="ETX00049.1"/>
    <property type="molecule type" value="Genomic_DNA"/>
</dbReference>
<accession>W4LPP3</accession>
<gene>
    <name evidence="1" type="ORF">ETSY1_12675</name>
</gene>
<organism evidence="1 2">
    <name type="scientific">Entotheonella factor</name>
    <dbReference type="NCBI Taxonomy" id="1429438"/>
    <lineage>
        <taxon>Bacteria</taxon>
        <taxon>Pseudomonadati</taxon>
        <taxon>Nitrospinota/Tectimicrobiota group</taxon>
        <taxon>Candidatus Tectimicrobiota</taxon>
        <taxon>Candidatus Entotheonellia</taxon>
        <taxon>Candidatus Entotheonellales</taxon>
        <taxon>Candidatus Entotheonellaceae</taxon>
        <taxon>Candidatus Entotheonella</taxon>
    </lineage>
</organism>
<evidence type="ECO:0000313" key="2">
    <source>
        <dbReference type="Proteomes" id="UP000019141"/>
    </source>
</evidence>
<proteinExistence type="predicted"/>
<dbReference type="AlphaFoldDB" id="W4LPP3"/>
<dbReference type="NCBIfam" id="TIGR03831">
    <property type="entry name" value="YgiT_finger"/>
    <property type="match status" value="1"/>
</dbReference>
<dbReference type="InterPro" id="IPR022453">
    <property type="entry name" value="Znf_MqsA-type"/>
</dbReference>